<dbReference type="CDD" id="cd08250">
    <property type="entry name" value="Mgc45594_like"/>
    <property type="match status" value="1"/>
</dbReference>
<dbReference type="GO" id="GO:0016491">
    <property type="term" value="F:oxidoreductase activity"/>
    <property type="evidence" value="ECO:0007669"/>
    <property type="project" value="UniProtKB-KW"/>
</dbReference>
<dbReference type="InterPro" id="IPR020843">
    <property type="entry name" value="ER"/>
</dbReference>
<sequence>MKLKPGMSALVTGGGSGIGEALCIALAQKGLFVTIVDFSEENGRQVASLVQKDASQFHGDSKVPYAISIKCDVTDADALAAAFEKHVHMYGGLDVCINCAGFISKSLVYDDTTNGINTWRRSINVNLVAVVDGTRIATQIMRAQKKPGAILNIGSVAGLYPMHYEPIYSGTKGGVVMFTRSLAPLKRHGIRVNVLCPEFVETNMGGQVSRVLIDALGGFLKMEDVVTGAFELIEDVSKAGACLWISKRRGMVYWPTSEEEKSYLVYSPKSKKTLTKNVFPSIQTPEFFEKIVAHTLSHNFRNATRIDRVRLRLPMKPHSALVKIIYAGVNASDVNFTSGRYFSGNAKEASAHLPFDVGFEAVGIVASVGDSVKNIKVGTAVALMTFGGYAEFTLVPAKNLLPVPRPDPEVVAMLTSGLTASISLEKSGQMTSGQVVLVTAAAGGTGQFAVQLAKLAGNKVVATCGGASKAALLASLGVDRVINYQHEKIKDVLKKEFPRGADIIYESVGGDMFDLCLNALAVHGRLIVIGMISQYQADDGWTPRNYNGLCEKILGKSQTVAGFFLIQYADLWQKHLDKLFDLYASRKLKVSLDPKKFIGVASVADAVEYLHSGKSVGKVVVCIDPAYSQTLAKL</sequence>
<dbReference type="InterPro" id="IPR036291">
    <property type="entry name" value="NAD(P)-bd_dom_sf"/>
</dbReference>
<dbReference type="AlphaFoldDB" id="A0AAD8RUA5"/>
<dbReference type="Proteomes" id="UP001231189">
    <property type="component" value="Unassembled WGS sequence"/>
</dbReference>
<reference evidence="4" key="1">
    <citation type="submission" date="2023-07" db="EMBL/GenBank/DDBJ databases">
        <title>A chromosome-level genome assembly of Lolium multiflorum.</title>
        <authorList>
            <person name="Chen Y."/>
            <person name="Copetti D."/>
            <person name="Kolliker R."/>
            <person name="Studer B."/>
        </authorList>
    </citation>
    <scope>NUCLEOTIDE SEQUENCE</scope>
    <source>
        <strain evidence="4">02402/16</strain>
        <tissue evidence="4">Leaf</tissue>
    </source>
</reference>
<dbReference type="InterPro" id="IPR013154">
    <property type="entry name" value="ADH-like_N"/>
</dbReference>
<dbReference type="PRINTS" id="PR00080">
    <property type="entry name" value="SDRFAMILY"/>
</dbReference>
<dbReference type="Pfam" id="PF00106">
    <property type="entry name" value="adh_short"/>
    <property type="match status" value="1"/>
</dbReference>
<dbReference type="EMBL" id="JAUUTY010000005">
    <property type="protein sequence ID" value="KAK1631405.1"/>
    <property type="molecule type" value="Genomic_DNA"/>
</dbReference>
<protein>
    <recommendedName>
        <fullName evidence="3">Enoyl reductase (ER) domain-containing protein</fullName>
    </recommendedName>
</protein>
<keyword evidence="5" id="KW-1185">Reference proteome</keyword>
<evidence type="ECO:0000259" key="3">
    <source>
        <dbReference type="SMART" id="SM00829"/>
    </source>
</evidence>
<organism evidence="4 5">
    <name type="scientific">Lolium multiflorum</name>
    <name type="common">Italian ryegrass</name>
    <name type="synonym">Lolium perenne subsp. multiflorum</name>
    <dbReference type="NCBI Taxonomy" id="4521"/>
    <lineage>
        <taxon>Eukaryota</taxon>
        <taxon>Viridiplantae</taxon>
        <taxon>Streptophyta</taxon>
        <taxon>Embryophyta</taxon>
        <taxon>Tracheophyta</taxon>
        <taxon>Spermatophyta</taxon>
        <taxon>Magnoliopsida</taxon>
        <taxon>Liliopsida</taxon>
        <taxon>Poales</taxon>
        <taxon>Poaceae</taxon>
        <taxon>BOP clade</taxon>
        <taxon>Pooideae</taxon>
        <taxon>Poodae</taxon>
        <taxon>Poeae</taxon>
        <taxon>Poeae Chloroplast Group 2 (Poeae type)</taxon>
        <taxon>Loliodinae</taxon>
        <taxon>Loliinae</taxon>
        <taxon>Lolium</taxon>
    </lineage>
</organism>
<dbReference type="InterPro" id="IPR013149">
    <property type="entry name" value="ADH-like_C"/>
</dbReference>
<proteinExistence type="predicted"/>
<dbReference type="InterPro" id="IPR002364">
    <property type="entry name" value="Quin_OxRdtase/zeta-crystal_CS"/>
</dbReference>
<dbReference type="PANTHER" id="PTHR43677">
    <property type="entry name" value="SHORT-CHAIN DEHYDROGENASE/REDUCTASE"/>
    <property type="match status" value="1"/>
</dbReference>
<dbReference type="Pfam" id="PF00107">
    <property type="entry name" value="ADH_zinc_N"/>
    <property type="match status" value="1"/>
</dbReference>
<dbReference type="FunFam" id="3.40.50.720:FF:000121">
    <property type="entry name" value="Prostaglandin reductase 2"/>
    <property type="match status" value="1"/>
</dbReference>
<dbReference type="GO" id="GO:0008270">
    <property type="term" value="F:zinc ion binding"/>
    <property type="evidence" value="ECO:0007669"/>
    <property type="project" value="InterPro"/>
</dbReference>
<dbReference type="Pfam" id="PF08240">
    <property type="entry name" value="ADH_N"/>
    <property type="match status" value="1"/>
</dbReference>
<keyword evidence="2" id="KW-0560">Oxidoreductase</keyword>
<accession>A0AAD8RUA5</accession>
<evidence type="ECO:0000256" key="1">
    <source>
        <dbReference type="ARBA" id="ARBA00011738"/>
    </source>
</evidence>
<dbReference type="Gene3D" id="3.90.180.10">
    <property type="entry name" value="Medium-chain alcohol dehydrogenases, catalytic domain"/>
    <property type="match status" value="1"/>
</dbReference>
<dbReference type="SUPFAM" id="SSF50129">
    <property type="entry name" value="GroES-like"/>
    <property type="match status" value="1"/>
</dbReference>
<dbReference type="PANTHER" id="PTHR43677:SF10">
    <property type="entry name" value="ENOYL REDUCTASE (ER) DOMAIN-CONTAINING PROTEIN"/>
    <property type="match status" value="1"/>
</dbReference>
<dbReference type="Gene3D" id="3.40.50.720">
    <property type="entry name" value="NAD(P)-binding Rossmann-like Domain"/>
    <property type="match status" value="2"/>
</dbReference>
<dbReference type="InterPro" id="IPR002347">
    <property type="entry name" value="SDR_fam"/>
</dbReference>
<comment type="subunit">
    <text evidence="1">Homodimer.</text>
</comment>
<dbReference type="InterPro" id="IPR011032">
    <property type="entry name" value="GroES-like_sf"/>
</dbReference>
<dbReference type="PROSITE" id="PS00061">
    <property type="entry name" value="ADH_SHORT"/>
    <property type="match status" value="1"/>
</dbReference>
<dbReference type="GO" id="GO:0005739">
    <property type="term" value="C:mitochondrion"/>
    <property type="evidence" value="ECO:0007669"/>
    <property type="project" value="TreeGrafter"/>
</dbReference>
<dbReference type="InterPro" id="IPR020904">
    <property type="entry name" value="Sc_DH/Rdtase_CS"/>
</dbReference>
<evidence type="ECO:0000313" key="4">
    <source>
        <dbReference type="EMBL" id="KAK1631405.1"/>
    </source>
</evidence>
<evidence type="ECO:0000313" key="5">
    <source>
        <dbReference type="Proteomes" id="UP001231189"/>
    </source>
</evidence>
<feature type="domain" description="Enoyl reductase (ER)" evidence="3">
    <location>
        <begin position="304"/>
        <end position="621"/>
    </location>
</feature>
<dbReference type="SMART" id="SM00829">
    <property type="entry name" value="PKS_ER"/>
    <property type="match status" value="1"/>
</dbReference>
<dbReference type="PRINTS" id="PR00081">
    <property type="entry name" value="GDHRDH"/>
</dbReference>
<dbReference type="PROSITE" id="PS01162">
    <property type="entry name" value="QOR_ZETA_CRYSTAL"/>
    <property type="match status" value="1"/>
</dbReference>
<gene>
    <name evidence="4" type="ORF">QYE76_005720</name>
</gene>
<evidence type="ECO:0000256" key="2">
    <source>
        <dbReference type="ARBA" id="ARBA00023002"/>
    </source>
</evidence>
<dbReference type="InterPro" id="IPR051397">
    <property type="entry name" value="Zn-ADH-like_protein"/>
</dbReference>
<name>A0AAD8RUA5_LOLMU</name>
<comment type="caution">
    <text evidence="4">The sequence shown here is derived from an EMBL/GenBank/DDBJ whole genome shotgun (WGS) entry which is preliminary data.</text>
</comment>
<dbReference type="SUPFAM" id="SSF51735">
    <property type="entry name" value="NAD(P)-binding Rossmann-fold domains"/>
    <property type="match status" value="2"/>
</dbReference>